<dbReference type="AlphaFoldDB" id="A0A9W6RIL5"/>
<protein>
    <recommendedName>
        <fullName evidence="1">Tox-PL domain-containing protein</fullName>
    </recommendedName>
</protein>
<evidence type="ECO:0000313" key="3">
    <source>
        <dbReference type="Proteomes" id="UP001165135"/>
    </source>
</evidence>
<dbReference type="InterPro" id="IPR028908">
    <property type="entry name" value="Tox-PL_dom"/>
</dbReference>
<organism evidence="2 3">
    <name type="scientific">Actinoallomurus iriomotensis</name>
    <dbReference type="NCBI Taxonomy" id="478107"/>
    <lineage>
        <taxon>Bacteria</taxon>
        <taxon>Bacillati</taxon>
        <taxon>Actinomycetota</taxon>
        <taxon>Actinomycetes</taxon>
        <taxon>Streptosporangiales</taxon>
        <taxon>Thermomonosporaceae</taxon>
        <taxon>Actinoallomurus</taxon>
    </lineage>
</organism>
<name>A0A9W6RIL5_9ACTN</name>
<dbReference type="EMBL" id="BSTJ01000004">
    <property type="protein sequence ID" value="GLY75480.1"/>
    <property type="molecule type" value="Genomic_DNA"/>
</dbReference>
<proteinExistence type="predicted"/>
<feature type="domain" description="Tox-PL" evidence="1">
    <location>
        <begin position="101"/>
        <end position="206"/>
    </location>
</feature>
<evidence type="ECO:0000259" key="1">
    <source>
        <dbReference type="Pfam" id="PF15644"/>
    </source>
</evidence>
<dbReference type="Proteomes" id="UP001165135">
    <property type="component" value="Unassembled WGS sequence"/>
</dbReference>
<dbReference type="RefSeq" id="WP_285622574.1">
    <property type="nucleotide sequence ID" value="NZ_BSTJ01000004.1"/>
</dbReference>
<reference evidence="2" key="1">
    <citation type="submission" date="2023-03" db="EMBL/GenBank/DDBJ databases">
        <title>Actinoallomurus iriomotensis NBRC 103681.</title>
        <authorList>
            <person name="Ichikawa N."/>
            <person name="Sato H."/>
            <person name="Tonouchi N."/>
        </authorList>
    </citation>
    <scope>NUCLEOTIDE SEQUENCE</scope>
    <source>
        <strain evidence="2">NBRC 103681</strain>
    </source>
</reference>
<sequence>MPDPRRLADHWLQRCYGFPLRLAGSGPVAETSQAWLFSVAQLPVPGAPPVTSPAPMLTALVCVPKNGAPPFHPATDDPWADLADFDRDPRPRDPVVQARRTNARGCVLAAHAAISGAPAPAPAPPWRPEHESAGWWNEFIRAHFPTAEVGPCADWDTVIRAVGEPGPDTRGVVWLRRELNGAEATGHLLYAHNDNGRVVLLDPQARRLARLETTNVRQLVLARIGP</sequence>
<evidence type="ECO:0000313" key="2">
    <source>
        <dbReference type="EMBL" id="GLY75480.1"/>
    </source>
</evidence>
<accession>A0A9W6RIL5</accession>
<dbReference type="Pfam" id="PF15644">
    <property type="entry name" value="Gln_amidase"/>
    <property type="match status" value="1"/>
</dbReference>
<gene>
    <name evidence="2" type="ORF">Airi01_037470</name>
</gene>
<comment type="caution">
    <text evidence="2">The sequence shown here is derived from an EMBL/GenBank/DDBJ whole genome shotgun (WGS) entry which is preliminary data.</text>
</comment>